<evidence type="ECO:0000313" key="3">
    <source>
        <dbReference type="Proteomes" id="UP000008063"/>
    </source>
</evidence>
<feature type="non-terminal residue" evidence="2">
    <location>
        <position position="1"/>
    </location>
</feature>
<keyword evidence="3" id="KW-1185">Reference proteome</keyword>
<proteinExistence type="predicted"/>
<feature type="region of interest" description="Disordered" evidence="1">
    <location>
        <begin position="95"/>
        <end position="123"/>
    </location>
</feature>
<name>F8PK52_SERL3</name>
<accession>F8PK52</accession>
<feature type="non-terminal residue" evidence="2">
    <location>
        <position position="123"/>
    </location>
</feature>
<gene>
    <name evidence="2" type="ORF">SERLA73DRAFT_41223</name>
</gene>
<dbReference type="Proteomes" id="UP000008063">
    <property type="component" value="Unassembled WGS sequence"/>
</dbReference>
<dbReference type="STRING" id="936435.F8PK52"/>
<evidence type="ECO:0000313" key="2">
    <source>
        <dbReference type="EMBL" id="EGO03292.1"/>
    </source>
</evidence>
<protein>
    <submittedName>
        <fullName evidence="2">Uncharacterized protein</fullName>
    </submittedName>
</protein>
<dbReference type="AlphaFoldDB" id="F8PK52"/>
<dbReference type="OrthoDB" id="3267098at2759"/>
<organism evidence="3">
    <name type="scientific">Serpula lacrymans var. lacrymans (strain S7.3)</name>
    <name type="common">Dry rot fungus</name>
    <dbReference type="NCBI Taxonomy" id="936435"/>
    <lineage>
        <taxon>Eukaryota</taxon>
        <taxon>Fungi</taxon>
        <taxon>Dikarya</taxon>
        <taxon>Basidiomycota</taxon>
        <taxon>Agaricomycotina</taxon>
        <taxon>Agaricomycetes</taxon>
        <taxon>Agaricomycetidae</taxon>
        <taxon>Boletales</taxon>
        <taxon>Coniophorineae</taxon>
        <taxon>Serpulaceae</taxon>
        <taxon>Serpula</taxon>
    </lineage>
</organism>
<dbReference type="EMBL" id="GL945475">
    <property type="protein sequence ID" value="EGO03292.1"/>
    <property type="molecule type" value="Genomic_DNA"/>
</dbReference>
<evidence type="ECO:0000256" key="1">
    <source>
        <dbReference type="SAM" id="MobiDB-lite"/>
    </source>
</evidence>
<reference evidence="3" key="1">
    <citation type="journal article" date="2011" name="Science">
        <title>The plant cell wall-decomposing machinery underlies the functional diversity of forest fungi.</title>
        <authorList>
            <person name="Eastwood D.C."/>
            <person name="Floudas D."/>
            <person name="Binder M."/>
            <person name="Majcherczyk A."/>
            <person name="Schneider P."/>
            <person name="Aerts A."/>
            <person name="Asiegbu F.O."/>
            <person name="Baker S.E."/>
            <person name="Barry K."/>
            <person name="Bendiksby M."/>
            <person name="Blumentritt M."/>
            <person name="Coutinho P.M."/>
            <person name="Cullen D."/>
            <person name="de Vries R.P."/>
            <person name="Gathman A."/>
            <person name="Goodell B."/>
            <person name="Henrissat B."/>
            <person name="Ihrmark K."/>
            <person name="Kauserud H."/>
            <person name="Kohler A."/>
            <person name="LaButti K."/>
            <person name="Lapidus A."/>
            <person name="Lavin J.L."/>
            <person name="Lee Y.-H."/>
            <person name="Lindquist E."/>
            <person name="Lilly W."/>
            <person name="Lucas S."/>
            <person name="Morin E."/>
            <person name="Murat C."/>
            <person name="Oguiza J.A."/>
            <person name="Park J."/>
            <person name="Pisabarro A.G."/>
            <person name="Riley R."/>
            <person name="Rosling A."/>
            <person name="Salamov A."/>
            <person name="Schmidt O."/>
            <person name="Schmutz J."/>
            <person name="Skrede I."/>
            <person name="Stenlid J."/>
            <person name="Wiebenga A."/>
            <person name="Xie X."/>
            <person name="Kuees U."/>
            <person name="Hibbett D.S."/>
            <person name="Hoffmeister D."/>
            <person name="Hoegberg N."/>
            <person name="Martin F."/>
            <person name="Grigoriev I.V."/>
            <person name="Watkinson S.C."/>
        </authorList>
    </citation>
    <scope>NUCLEOTIDE SEQUENCE [LARGE SCALE GENOMIC DNA]</scope>
    <source>
        <strain evidence="3">strain S7.3</strain>
    </source>
</reference>
<dbReference type="InParanoid" id="F8PK52"/>
<sequence>FGFVDPSQVIRGVHLIPAFHFGPTCNLLPHSIPHQPSEKHFDYVWYYINQFVNRDMFLWFQGCGVGHKATCDATRSFLADVDELDGQEFVREWDDLRETKGSNMDTEESDEERKNNEDACDSE</sequence>
<dbReference type="HOGENOM" id="CLU_2126982_0_0_1"/>